<protein>
    <submittedName>
        <fullName evidence="1">Uncharacterized protein</fullName>
    </submittedName>
</protein>
<dbReference type="KEGG" id="mgor:H0P51_27690"/>
<gene>
    <name evidence="1" type="ORF">H0P51_27690</name>
</gene>
<reference evidence="2" key="1">
    <citation type="submission" date="2020-07" db="EMBL/GenBank/DDBJ databases">
        <title>Description of Mycobacterium gordonae subsp. intergordonae subsp.nov. and Mycobacterium gordonae subsp. gordonae subsp. nov.</title>
        <authorList>
            <person name="Yu X."/>
        </authorList>
    </citation>
    <scope>NUCLEOTIDE SEQUENCE [LARGE SCALE GENOMIC DNA]</scope>
    <source>
        <strain evidence="2">24</strain>
    </source>
</reference>
<reference evidence="2" key="3">
    <citation type="submission" date="2023-07" db="EMBL/GenBank/DDBJ databases">
        <title>Description of Mycobacterium gordonae subsp. intergordonae subsp.nov. and Mycobacterium gordonae subsp. gordonae subsp. nov.</title>
        <authorList>
            <person name="Huang H."/>
        </authorList>
    </citation>
    <scope>NUCLEOTIDE SEQUENCE [LARGE SCALE GENOMIC DNA]</scope>
    <source>
        <strain evidence="2">24</strain>
    </source>
</reference>
<name>A0A7D6I1U8_9MYCO</name>
<dbReference type="Proteomes" id="UP000510682">
    <property type="component" value="Chromosome"/>
</dbReference>
<proteinExistence type="predicted"/>
<organism evidence="1 2">
    <name type="scientific">Mycobacterium vicinigordonae</name>
    <dbReference type="NCBI Taxonomy" id="1719132"/>
    <lineage>
        <taxon>Bacteria</taxon>
        <taxon>Bacillati</taxon>
        <taxon>Actinomycetota</taxon>
        <taxon>Actinomycetes</taxon>
        <taxon>Mycobacteriales</taxon>
        <taxon>Mycobacteriaceae</taxon>
        <taxon>Mycobacterium</taxon>
    </lineage>
</organism>
<dbReference type="AlphaFoldDB" id="A0A7D6I1U8"/>
<dbReference type="InterPro" id="IPR038468">
    <property type="entry name" value="MmpS_C"/>
</dbReference>
<dbReference type="EMBL" id="CP059165">
    <property type="protein sequence ID" value="QLL10535.1"/>
    <property type="molecule type" value="Genomic_DNA"/>
</dbReference>
<dbReference type="Gene3D" id="2.60.40.2880">
    <property type="entry name" value="MmpS1-5, C-terminal soluble domain"/>
    <property type="match status" value="1"/>
</dbReference>
<keyword evidence="2" id="KW-1185">Reference proteome</keyword>
<accession>A0A7D6I1U8</accession>
<reference evidence="1 2" key="2">
    <citation type="submission" date="2020-07" db="EMBL/GenBank/DDBJ databases">
        <authorList>
            <person name="Yu X."/>
        </authorList>
    </citation>
    <scope>NUCLEOTIDE SEQUENCE [LARGE SCALE GENOMIC DNA]</scope>
    <source>
        <strain evidence="2">24</strain>
    </source>
</reference>
<sequence>MCASLLLTAPAARADDSVTYEVVSRDIANANVEYFDHSQRKVLEGVPLPWRTSVAVIDAHSASTDGAEVRADWRSSIAALPAWRPGQWVTVRIYYRSKIICENTLDVGNAACYGSTPFRS</sequence>
<evidence type="ECO:0000313" key="2">
    <source>
        <dbReference type="Proteomes" id="UP000510682"/>
    </source>
</evidence>
<evidence type="ECO:0000313" key="1">
    <source>
        <dbReference type="EMBL" id="QLL10535.1"/>
    </source>
</evidence>